<sequence>MTTKPTEDDLLAVFSRADLGGDEKLDLMEFSLVLDLLGLSWNKAQVQHRFELADFDRDGFISFAEFGELLRTQGWTTQGAAAAHG</sequence>
<dbReference type="Proteomes" id="UP000242367">
    <property type="component" value="Unassembled WGS sequence"/>
</dbReference>
<dbReference type="PROSITE" id="PS50222">
    <property type="entry name" value="EF_HAND_2"/>
    <property type="match status" value="2"/>
</dbReference>
<dbReference type="SMART" id="SM00054">
    <property type="entry name" value="EFh"/>
    <property type="match status" value="2"/>
</dbReference>
<dbReference type="PROSITE" id="PS00018">
    <property type="entry name" value="EF_HAND_1"/>
    <property type="match status" value="1"/>
</dbReference>
<dbReference type="InterPro" id="IPR018247">
    <property type="entry name" value="EF_Hand_1_Ca_BS"/>
</dbReference>
<evidence type="ECO:0000313" key="2">
    <source>
        <dbReference type="EMBL" id="POM22464.1"/>
    </source>
</evidence>
<dbReference type="InterPro" id="IPR002048">
    <property type="entry name" value="EF_hand_dom"/>
</dbReference>
<proteinExistence type="predicted"/>
<dbReference type="SUPFAM" id="SSF47473">
    <property type="entry name" value="EF-hand"/>
    <property type="match status" value="1"/>
</dbReference>
<evidence type="ECO:0000313" key="3">
    <source>
        <dbReference type="Proteomes" id="UP000242367"/>
    </source>
</evidence>
<feature type="domain" description="EF-hand" evidence="1">
    <location>
        <begin position="5"/>
        <end position="40"/>
    </location>
</feature>
<dbReference type="RefSeq" id="WP_103566150.1">
    <property type="nucleotide sequence ID" value="NZ_MTBP01000005.1"/>
</dbReference>
<dbReference type="Pfam" id="PF00036">
    <property type="entry name" value="EF-hand_1"/>
    <property type="match status" value="1"/>
</dbReference>
<comment type="caution">
    <text evidence="2">The sequence shown here is derived from an EMBL/GenBank/DDBJ whole genome shotgun (WGS) entry which is preliminary data.</text>
</comment>
<dbReference type="AlphaFoldDB" id="A0A2P4UBP5"/>
<accession>A0A2P4UBP5</accession>
<dbReference type="EMBL" id="MTBP01000005">
    <property type="protein sequence ID" value="POM22464.1"/>
    <property type="molecule type" value="Genomic_DNA"/>
</dbReference>
<name>A0A2P4UBP5_9ACTN</name>
<dbReference type="CDD" id="cd00051">
    <property type="entry name" value="EFh"/>
    <property type="match status" value="1"/>
</dbReference>
<protein>
    <submittedName>
        <fullName evidence="2">EF hand</fullName>
    </submittedName>
</protein>
<gene>
    <name evidence="2" type="ORF">BTM25_54140</name>
</gene>
<dbReference type="InterPro" id="IPR011992">
    <property type="entry name" value="EF-hand-dom_pair"/>
</dbReference>
<dbReference type="GO" id="GO:0005509">
    <property type="term" value="F:calcium ion binding"/>
    <property type="evidence" value="ECO:0007669"/>
    <property type="project" value="InterPro"/>
</dbReference>
<feature type="domain" description="EF-hand" evidence="1">
    <location>
        <begin position="41"/>
        <end position="76"/>
    </location>
</feature>
<evidence type="ECO:0000259" key="1">
    <source>
        <dbReference type="PROSITE" id="PS50222"/>
    </source>
</evidence>
<reference evidence="2 3" key="1">
    <citation type="journal article" date="2017" name="Chemistry">
        <title>Isolation, Biosynthesis and Chemical Modifications of Rubterolones A-F: Rare Tropolone Alkaloids from Actinomadura sp. 5-2.</title>
        <authorList>
            <person name="Guo H."/>
            <person name="Benndorf R."/>
            <person name="Leichnitz D."/>
            <person name="Klassen J.L."/>
            <person name="Vollmers J."/>
            <person name="Gorls H."/>
            <person name="Steinacker M."/>
            <person name="Weigel C."/>
            <person name="Dahse H.M."/>
            <person name="Kaster A.K."/>
            <person name="de Beer Z.W."/>
            <person name="Poulsen M."/>
            <person name="Beemelmanns C."/>
        </authorList>
    </citation>
    <scope>NUCLEOTIDE SEQUENCE [LARGE SCALE GENOMIC DNA]</scope>
    <source>
        <strain evidence="2 3">5-2</strain>
    </source>
</reference>
<dbReference type="Gene3D" id="1.10.238.10">
    <property type="entry name" value="EF-hand"/>
    <property type="match status" value="1"/>
</dbReference>
<keyword evidence="3" id="KW-1185">Reference proteome</keyword>
<organism evidence="2 3">
    <name type="scientific">Actinomadura rubteroloni</name>
    <dbReference type="NCBI Taxonomy" id="1926885"/>
    <lineage>
        <taxon>Bacteria</taxon>
        <taxon>Bacillati</taxon>
        <taxon>Actinomycetota</taxon>
        <taxon>Actinomycetes</taxon>
        <taxon>Streptosporangiales</taxon>
        <taxon>Thermomonosporaceae</taxon>
        <taxon>Actinomadura</taxon>
    </lineage>
</organism>